<evidence type="ECO:0000256" key="2">
    <source>
        <dbReference type="ARBA" id="ARBA00022723"/>
    </source>
</evidence>
<evidence type="ECO:0000256" key="3">
    <source>
        <dbReference type="ARBA" id="ARBA00022801"/>
    </source>
</evidence>
<evidence type="ECO:0000313" key="5">
    <source>
        <dbReference type="EMBL" id="CUG90049.1"/>
    </source>
</evidence>
<dbReference type="SUPFAM" id="SSF53187">
    <property type="entry name" value="Zn-dependent exopeptidases"/>
    <property type="match status" value="1"/>
</dbReference>
<dbReference type="Pfam" id="PF07687">
    <property type="entry name" value="M20_dimer"/>
    <property type="match status" value="1"/>
</dbReference>
<dbReference type="Proteomes" id="UP000051952">
    <property type="component" value="Unassembled WGS sequence"/>
</dbReference>
<dbReference type="Gene3D" id="3.40.630.10">
    <property type="entry name" value="Zn peptidases"/>
    <property type="match status" value="1"/>
</dbReference>
<dbReference type="InterPro" id="IPR051458">
    <property type="entry name" value="Cyt/Met_Dipeptidase"/>
</dbReference>
<dbReference type="GO" id="GO:0016705">
    <property type="term" value="F:oxidoreductase activity, acting on paired donors, with incorporation or reduction of molecular oxygen"/>
    <property type="evidence" value="ECO:0007669"/>
    <property type="project" value="InterPro"/>
</dbReference>
<dbReference type="EMBL" id="CYKH01001786">
    <property type="protein sequence ID" value="CUG90049.1"/>
    <property type="molecule type" value="Genomic_DNA"/>
</dbReference>
<dbReference type="CDD" id="cd05682">
    <property type="entry name" value="M20_dipept_dapE"/>
    <property type="match status" value="1"/>
</dbReference>
<dbReference type="Pfam" id="PF01546">
    <property type="entry name" value="Peptidase_M20"/>
    <property type="match status" value="1"/>
</dbReference>
<dbReference type="Gene3D" id="3.30.70.360">
    <property type="match status" value="1"/>
</dbReference>
<name>A0A0S4JJE7_BODSA</name>
<keyword evidence="6" id="KW-1185">Reference proteome</keyword>
<keyword evidence="1" id="KW-0645">Protease</keyword>
<dbReference type="OrthoDB" id="7832001at2759"/>
<feature type="domain" description="Peptidase M20 dimerisation" evidence="4">
    <location>
        <begin position="208"/>
        <end position="363"/>
    </location>
</feature>
<evidence type="ECO:0000313" key="6">
    <source>
        <dbReference type="Proteomes" id="UP000051952"/>
    </source>
</evidence>
<dbReference type="InterPro" id="IPR017972">
    <property type="entry name" value="Cyt_P450_CS"/>
</dbReference>
<organism evidence="5 6">
    <name type="scientific">Bodo saltans</name>
    <name type="common">Flagellated protozoan</name>
    <dbReference type="NCBI Taxonomy" id="75058"/>
    <lineage>
        <taxon>Eukaryota</taxon>
        <taxon>Discoba</taxon>
        <taxon>Euglenozoa</taxon>
        <taxon>Kinetoplastea</taxon>
        <taxon>Metakinetoplastina</taxon>
        <taxon>Eubodonida</taxon>
        <taxon>Bodonidae</taxon>
        <taxon>Bodo</taxon>
    </lineage>
</organism>
<dbReference type="PANTHER" id="PTHR43270">
    <property type="entry name" value="BETA-ALA-HIS DIPEPTIDASE"/>
    <property type="match status" value="1"/>
</dbReference>
<dbReference type="AlphaFoldDB" id="A0A0S4JJE7"/>
<dbReference type="GO" id="GO:0005506">
    <property type="term" value="F:iron ion binding"/>
    <property type="evidence" value="ECO:0007669"/>
    <property type="project" value="InterPro"/>
</dbReference>
<keyword evidence="2" id="KW-0479">Metal-binding</keyword>
<protein>
    <submittedName>
        <fullName evidence="5">Peptidase M20/M25/M40, putative</fullName>
    </submittedName>
</protein>
<evidence type="ECO:0000256" key="1">
    <source>
        <dbReference type="ARBA" id="ARBA00022670"/>
    </source>
</evidence>
<sequence length="473" mass="51453">MSIDWNSVRTHIDGEWDETIIPTLSDYIKIPNQSPHYDSEWATNGLIEDAFKVLIDWLKKQPVKGMTFELLEEPGRTPFLFIEIEGSTATANTLFMYGHMDKQPPLYPWSEGLDPYTPVYRDGKLYGRGGADDGYAICAAITSIVALQKHNIPHARTVVTIEACEESGSFDLPHYINKCKGRIGDVDLVVCLDSGSMNYDQLWLTGSLRGVAGGVLTVQVLDESMHSGIAGGVVPDAFRIIRHLLDRIEDSATGEFKVAEAFIPIPDEIPKTMAAFHELDFVGTFALSKGVKPAPGDNVTLALNNFWRPCLTVVGADLPHPTKAGNVIAAKKSVKLSIRTPPGIDAKEVSIVVGRILEADPPQGAKVTYEAEAAASGWSAPILQDWLRTAVNEGSEFYFNKPFALTGLGGSIPFMGMLGEMYPKAQFVVTGVLGPQSNAHGPNEFLHVPFGKGVTNCVARIVAAHYVNQLSQQ</sequence>
<dbReference type="PANTHER" id="PTHR43270:SF4">
    <property type="entry name" value="CARNOSINE DIPEPTIDASE 2, ISOFORM A"/>
    <property type="match status" value="1"/>
</dbReference>
<accession>A0A0S4JJE7</accession>
<dbReference type="PROSITE" id="PS00086">
    <property type="entry name" value="CYTOCHROME_P450"/>
    <property type="match status" value="1"/>
</dbReference>
<dbReference type="InterPro" id="IPR011650">
    <property type="entry name" value="Peptidase_M20_dimer"/>
</dbReference>
<evidence type="ECO:0000259" key="4">
    <source>
        <dbReference type="Pfam" id="PF07687"/>
    </source>
</evidence>
<gene>
    <name evidence="5" type="ORF">BSAL_24745</name>
</gene>
<keyword evidence="3" id="KW-0378">Hydrolase</keyword>
<reference evidence="6" key="1">
    <citation type="submission" date="2015-09" db="EMBL/GenBank/DDBJ databases">
        <authorList>
            <consortium name="Pathogen Informatics"/>
        </authorList>
    </citation>
    <scope>NUCLEOTIDE SEQUENCE [LARGE SCALE GENOMIC DNA]</scope>
    <source>
        <strain evidence="6">Lake Konstanz</strain>
    </source>
</reference>
<dbReference type="GO" id="GO:0008233">
    <property type="term" value="F:peptidase activity"/>
    <property type="evidence" value="ECO:0007669"/>
    <property type="project" value="UniProtKB-KW"/>
</dbReference>
<proteinExistence type="predicted"/>
<dbReference type="InterPro" id="IPR002933">
    <property type="entry name" value="Peptidase_M20"/>
</dbReference>
<dbReference type="GO" id="GO:0006508">
    <property type="term" value="P:proteolysis"/>
    <property type="evidence" value="ECO:0007669"/>
    <property type="project" value="UniProtKB-KW"/>
</dbReference>
<dbReference type="VEuPathDB" id="TriTrypDB:BSAL_24745"/>
<dbReference type="OMA" id="CNVKFMI"/>